<organism evidence="1 2">
    <name type="scientific">Prochlorothrix hollandica PCC 9006 = CALU 1027</name>
    <dbReference type="NCBI Taxonomy" id="317619"/>
    <lineage>
        <taxon>Bacteria</taxon>
        <taxon>Bacillati</taxon>
        <taxon>Cyanobacteriota</taxon>
        <taxon>Cyanophyceae</taxon>
        <taxon>Prochlorotrichales</taxon>
        <taxon>Prochlorotrichaceae</taxon>
        <taxon>Prochlorothrix</taxon>
    </lineage>
</organism>
<evidence type="ECO:0000313" key="1">
    <source>
        <dbReference type="EMBL" id="KKJ00606.1"/>
    </source>
</evidence>
<keyword evidence="2" id="KW-1185">Reference proteome</keyword>
<dbReference type="eggNOG" id="ENOG502ZAWC">
    <property type="taxonomic scope" value="Bacteria"/>
</dbReference>
<gene>
    <name evidence="1" type="ORF">PROH_12095</name>
</gene>
<evidence type="ECO:0000313" key="2">
    <source>
        <dbReference type="Proteomes" id="UP000034681"/>
    </source>
</evidence>
<protein>
    <submittedName>
        <fullName evidence="1">Uncharacterized protein</fullName>
    </submittedName>
</protein>
<dbReference type="EMBL" id="AJTX02000004">
    <property type="protein sequence ID" value="KKJ00606.1"/>
    <property type="molecule type" value="Genomic_DNA"/>
</dbReference>
<accession>A0A0M2PVX4</accession>
<sequence length="192" mass="21324">MALGAVGSLGIACLGGMGVAQALPGESVRDVEAWIQAHPTLQPAPGETLRVRKENTAAQRFTYEASMWAPGRLTSRTTWGQIRSESITLFDVVNGINQDRMEESLRVVYGLDIFQDYSRGAIVYRYPQAVADSRVRSQLTPLQLARQGELRLGDRYGYWLEIVNNPDGTAYNGSITVFLKDDIDKVESELRQ</sequence>
<dbReference type="Proteomes" id="UP000034681">
    <property type="component" value="Unassembled WGS sequence"/>
</dbReference>
<comment type="caution">
    <text evidence="1">The sequence shown here is derived from an EMBL/GenBank/DDBJ whole genome shotgun (WGS) entry which is preliminary data.</text>
</comment>
<proteinExistence type="predicted"/>
<name>A0A0M2PVX4_PROHO</name>
<reference evidence="1" key="1">
    <citation type="submission" date="2012-04" db="EMBL/GenBank/DDBJ databases">
        <authorList>
            <person name="Borisov I.G."/>
            <person name="Ivanikova N.V."/>
            <person name="Pinevich A.V."/>
        </authorList>
    </citation>
    <scope>NUCLEOTIDE SEQUENCE</scope>
    <source>
        <strain evidence="1">CALU 1027</strain>
    </source>
</reference>
<dbReference type="AlphaFoldDB" id="A0A0M2PVX4"/>